<dbReference type="SUPFAM" id="SSF50978">
    <property type="entry name" value="WD40 repeat-like"/>
    <property type="match status" value="1"/>
</dbReference>
<evidence type="ECO:0000256" key="6">
    <source>
        <dbReference type="PROSITE-ProRule" id="PRU00221"/>
    </source>
</evidence>
<feature type="compositionally biased region" description="Low complexity" evidence="7">
    <location>
        <begin position="118"/>
        <end position="150"/>
    </location>
</feature>
<dbReference type="PROSITE" id="PS50082">
    <property type="entry name" value="WD_REPEATS_2"/>
    <property type="match status" value="2"/>
</dbReference>
<organism evidence="8 9">
    <name type="scientific">Rhodotorula mucilaginosa</name>
    <name type="common">Yeast</name>
    <name type="synonym">Rhodotorula rubra</name>
    <dbReference type="NCBI Taxonomy" id="5537"/>
    <lineage>
        <taxon>Eukaryota</taxon>
        <taxon>Fungi</taxon>
        <taxon>Dikarya</taxon>
        <taxon>Basidiomycota</taxon>
        <taxon>Pucciniomycotina</taxon>
        <taxon>Microbotryomycetes</taxon>
        <taxon>Sporidiobolales</taxon>
        <taxon>Sporidiobolaceae</taxon>
        <taxon>Rhodotorula</taxon>
    </lineage>
</organism>
<evidence type="ECO:0000256" key="1">
    <source>
        <dbReference type="ARBA" id="ARBA00022574"/>
    </source>
</evidence>
<feature type="region of interest" description="Disordered" evidence="7">
    <location>
        <begin position="441"/>
        <end position="482"/>
    </location>
</feature>
<feature type="compositionally biased region" description="Low complexity" evidence="7">
    <location>
        <begin position="222"/>
        <end position="231"/>
    </location>
</feature>
<feature type="repeat" description="WD" evidence="6">
    <location>
        <begin position="678"/>
        <end position="693"/>
    </location>
</feature>
<dbReference type="InterPro" id="IPR015943">
    <property type="entry name" value="WD40/YVTN_repeat-like_dom_sf"/>
</dbReference>
<feature type="region of interest" description="Disordered" evidence="7">
    <location>
        <begin position="984"/>
        <end position="1074"/>
    </location>
</feature>
<dbReference type="Pfam" id="PF00400">
    <property type="entry name" value="WD40"/>
    <property type="match status" value="2"/>
</dbReference>
<comment type="caution">
    <text evidence="8">The sequence shown here is derived from an EMBL/GenBank/DDBJ whole genome shotgun (WGS) entry which is preliminary data.</text>
</comment>
<feature type="compositionally biased region" description="Low complexity" evidence="7">
    <location>
        <begin position="1001"/>
        <end position="1013"/>
    </location>
</feature>
<feature type="region of interest" description="Disordered" evidence="7">
    <location>
        <begin position="56"/>
        <end position="89"/>
    </location>
</feature>
<name>A0A9P6W584_RHOMI</name>
<dbReference type="GO" id="GO:0005774">
    <property type="term" value="C:vacuolar membrane"/>
    <property type="evidence" value="ECO:0007669"/>
    <property type="project" value="TreeGrafter"/>
</dbReference>
<feature type="compositionally biased region" description="Low complexity" evidence="7">
    <location>
        <begin position="330"/>
        <end position="343"/>
    </location>
</feature>
<dbReference type="PROSITE" id="PS00678">
    <property type="entry name" value="WD_REPEATS_1"/>
    <property type="match status" value="1"/>
</dbReference>
<dbReference type="Gene3D" id="2.130.10.10">
    <property type="entry name" value="YVTN repeat-like/Quinoprotein amine dehydrogenase"/>
    <property type="match status" value="2"/>
</dbReference>
<dbReference type="GO" id="GO:1904263">
    <property type="term" value="P:positive regulation of TORC1 signaling"/>
    <property type="evidence" value="ECO:0007669"/>
    <property type="project" value="TreeGrafter"/>
</dbReference>
<dbReference type="PANTHER" id="PTHR46200">
    <property type="entry name" value="GATOR COMPLEX PROTEIN WDR24"/>
    <property type="match status" value="1"/>
</dbReference>
<evidence type="ECO:0000256" key="7">
    <source>
        <dbReference type="SAM" id="MobiDB-lite"/>
    </source>
</evidence>
<dbReference type="SMART" id="SM00320">
    <property type="entry name" value="WD40"/>
    <property type="match status" value="5"/>
</dbReference>
<protein>
    <submittedName>
        <fullName evidence="8">Uncharacterized protein</fullName>
    </submittedName>
</protein>
<evidence type="ECO:0000256" key="4">
    <source>
        <dbReference type="ARBA" id="ARBA00022771"/>
    </source>
</evidence>
<proteinExistence type="predicted"/>
<feature type="region of interest" description="Disordered" evidence="7">
    <location>
        <begin position="105"/>
        <end position="395"/>
    </location>
</feature>
<evidence type="ECO:0000256" key="5">
    <source>
        <dbReference type="ARBA" id="ARBA00022833"/>
    </source>
</evidence>
<reference evidence="8 9" key="1">
    <citation type="submission" date="2020-11" db="EMBL/GenBank/DDBJ databases">
        <title>Kefir isolates.</title>
        <authorList>
            <person name="Marcisauskas S."/>
            <person name="Kim Y."/>
            <person name="Blasche S."/>
        </authorList>
    </citation>
    <scope>NUCLEOTIDE SEQUENCE [LARGE SCALE GENOMIC DNA]</scope>
    <source>
        <strain evidence="8 9">KR</strain>
    </source>
</reference>
<gene>
    <name evidence="8" type="ORF">C6P46_003023</name>
</gene>
<dbReference type="InterPro" id="IPR019775">
    <property type="entry name" value="WD40_repeat_CS"/>
</dbReference>
<dbReference type="EMBL" id="PUHQ01000023">
    <property type="protein sequence ID" value="KAG0662935.1"/>
    <property type="molecule type" value="Genomic_DNA"/>
</dbReference>
<feature type="compositionally biased region" description="Low complexity" evidence="7">
    <location>
        <begin position="67"/>
        <end position="86"/>
    </location>
</feature>
<dbReference type="PANTHER" id="PTHR46200:SF1">
    <property type="entry name" value="GATOR COMPLEX PROTEIN WDR24"/>
    <property type="match status" value="1"/>
</dbReference>
<feature type="compositionally biased region" description="Basic and acidic residues" evidence="7">
    <location>
        <begin position="469"/>
        <end position="482"/>
    </location>
</feature>
<keyword evidence="9" id="KW-1185">Reference proteome</keyword>
<feature type="region of interest" description="Disordered" evidence="7">
    <location>
        <begin position="722"/>
        <end position="775"/>
    </location>
</feature>
<feature type="compositionally biased region" description="Low complexity" evidence="7">
    <location>
        <begin position="1105"/>
        <end position="1117"/>
    </location>
</feature>
<dbReference type="GO" id="GO:0008270">
    <property type="term" value="F:zinc ion binding"/>
    <property type="evidence" value="ECO:0007669"/>
    <property type="project" value="UniProtKB-KW"/>
</dbReference>
<dbReference type="GO" id="GO:0016239">
    <property type="term" value="P:positive regulation of macroautophagy"/>
    <property type="evidence" value="ECO:0007669"/>
    <property type="project" value="TreeGrafter"/>
</dbReference>
<dbReference type="GO" id="GO:0061700">
    <property type="term" value="C:GATOR2 complex"/>
    <property type="evidence" value="ECO:0007669"/>
    <property type="project" value="TreeGrafter"/>
</dbReference>
<keyword evidence="2" id="KW-0479">Metal-binding</keyword>
<evidence type="ECO:0000256" key="3">
    <source>
        <dbReference type="ARBA" id="ARBA00022737"/>
    </source>
</evidence>
<accession>A0A9P6W584</accession>
<feature type="compositionally biased region" description="Low complexity" evidence="7">
    <location>
        <begin position="11"/>
        <end position="21"/>
    </location>
</feature>
<feature type="repeat" description="WD" evidence="6">
    <location>
        <begin position="542"/>
        <end position="584"/>
    </location>
</feature>
<dbReference type="OrthoDB" id="60955at2759"/>
<keyword evidence="3" id="KW-0677">Repeat</keyword>
<dbReference type="Proteomes" id="UP000777482">
    <property type="component" value="Unassembled WGS sequence"/>
</dbReference>
<feature type="region of interest" description="Disordered" evidence="7">
    <location>
        <begin position="1"/>
        <end position="41"/>
    </location>
</feature>
<sequence>MPPPSPPPAAPRACAPHSAASFTAQSNTAAPPPPRQPRASSAFSRLANIALTGASTTGAAGAGGAATAGSPSFASVASTNSNTATSRGGGALDALETIAHADQDRWKFKAGGGGGGDDAAAPPTAGGSTTRTGSASRYEPRTRSSGSRTGWRTRDLSESRSRERRPPLSFADSGGSSGSGVGGGGGGSGYLTGVAESPLSMSFRSGTGWAGGAGGEQLPPNASVSAFSSLASGGGPAPGESHFFPHGSSAFSFETSGGGVSVSPWGDNNSYRSSVAPSFGGLDGSRSSSIPRRSSSGVTSPVPQPPQPRSDPTTTTAAAALGFRPDHPTRSSPSSRSPSSVPSLARTSSPVGGGRKPKDASRALRYSVSTSARDKGLIGLAKPPKEAAAEQQGRVAVAGKTSLKILRVPYGRRNLPPRDDLGGVMMERSARAAEAVQSAFPASSIAARRSRSRGSPAPGSGSGSIRDGSVTRDGDDGGDPSREVVTEVMDVRLGSKLGPTYLFSDVRWGYGATSNKIATSFSNGAVVLWDLAKDGSRLDQLKYEHDRAVNRVVFGGQTGNWLMSGGQDGQMKLWDIRESRPASMILKASSPIRHLAFSPSASQPFTLVAACTSGTMIRYDVRYVSRQNGGATDRIAGHVGACLAMDWRDGFSCERDATGSGVGTSAETAGGGREGGWVVTGGVDRTVKIWDFSLATLSTKPVRTLYTSQPVYSVAWHPTRPTELASSPMPSLGLGAESSSSSVGDEVPSTPISTADSPLATLIKGDNPPPRARSDRNAWKNEIEVWDVRRPYFPKLAIKTDEPISSLLYNDDETIWATSKGSPTFQQIDVASDSYCLLDSIDRPPSSWNLEGDFAFLDDGRKWNDVPFDRPVAVPVDAAKFRPDAFINTVPQFDPDFSVDVFAFLADNLRLSGELDEVCEHNADVSQQAGRSDASQLWLTLRAWLRDESLSVPSALASKVTSPAVLVHNLAADEVEDVAQATTTALPLAGDPPVTVRRWSDSSSQSRPSRQSSANGTPRMIRRSGHPTPAQPTSRSRLDSFVEEATTSESDSPNRVADFPELGTTSSDSDEDGRLERIRDFNAKRLAASLSALDADGTGGKRSRSSSGAQRKSGSQRPASGSYRLGGNGATSATGDFAISSSSSDSDLDDDGNDLGILNGDSQRRSRSAKIASMHASLIANRSRRPSSGQNTDNGRQGASANRSLSRAGGRQPSVEASVSGTGQRRQASKETKSAVTVQSLKLEIAQQQVAELRHRLHERLKTVLREYADRGDSQLCATVFPLLHRFGVELDAVWVARVTKTYLDLLRRLDLHVPAAQLSKVCDVESLRALTQVRPKVLKPSRFGFLN</sequence>
<dbReference type="InterPro" id="IPR001680">
    <property type="entry name" value="WD40_rpt"/>
</dbReference>
<feature type="region of interest" description="Disordered" evidence="7">
    <location>
        <begin position="1093"/>
        <end position="1233"/>
    </location>
</feature>
<dbReference type="InterPro" id="IPR036322">
    <property type="entry name" value="WD40_repeat_dom_sf"/>
</dbReference>
<feature type="compositionally biased region" description="Low complexity" evidence="7">
    <location>
        <begin position="285"/>
        <end position="301"/>
    </location>
</feature>
<evidence type="ECO:0000313" key="8">
    <source>
        <dbReference type="EMBL" id="KAG0662935.1"/>
    </source>
</evidence>
<feature type="compositionally biased region" description="Pro residues" evidence="7">
    <location>
        <begin position="1"/>
        <end position="10"/>
    </location>
</feature>
<evidence type="ECO:0000313" key="9">
    <source>
        <dbReference type="Proteomes" id="UP000777482"/>
    </source>
</evidence>
<keyword evidence="1 6" id="KW-0853">WD repeat</keyword>
<feature type="compositionally biased region" description="Polar residues" evidence="7">
    <location>
        <begin position="1186"/>
        <end position="1205"/>
    </location>
</feature>
<dbReference type="InterPro" id="IPR037590">
    <property type="entry name" value="WDR24"/>
</dbReference>
<feature type="compositionally biased region" description="Low complexity" evidence="7">
    <location>
        <begin position="730"/>
        <end position="749"/>
    </location>
</feature>
<dbReference type="PROSITE" id="PS50294">
    <property type="entry name" value="WD_REPEATS_REGION"/>
    <property type="match status" value="1"/>
</dbReference>
<feature type="compositionally biased region" description="Polar residues" evidence="7">
    <location>
        <begin position="266"/>
        <end position="276"/>
    </location>
</feature>
<feature type="compositionally biased region" description="Polar residues" evidence="7">
    <location>
        <begin position="1215"/>
        <end position="1226"/>
    </location>
</feature>
<feature type="compositionally biased region" description="Basic and acidic residues" evidence="7">
    <location>
        <begin position="152"/>
        <end position="166"/>
    </location>
</feature>
<keyword evidence="4" id="KW-0863">Zinc-finger</keyword>
<evidence type="ECO:0000256" key="2">
    <source>
        <dbReference type="ARBA" id="ARBA00022723"/>
    </source>
</evidence>
<feature type="compositionally biased region" description="Low complexity" evidence="7">
    <location>
        <begin position="441"/>
        <end position="466"/>
    </location>
</feature>
<feature type="compositionally biased region" description="Gly residues" evidence="7">
    <location>
        <begin position="175"/>
        <end position="190"/>
    </location>
</feature>
<dbReference type="GO" id="GO:0005829">
    <property type="term" value="C:cytosol"/>
    <property type="evidence" value="ECO:0007669"/>
    <property type="project" value="TreeGrafter"/>
</dbReference>
<keyword evidence="5" id="KW-0862">Zinc</keyword>